<feature type="domain" description="Glycosyltransferase RgtA/B/C/D-like" evidence="9">
    <location>
        <begin position="71"/>
        <end position="211"/>
    </location>
</feature>
<comment type="subcellular location">
    <subcellularLocation>
        <location evidence="1">Cell membrane</location>
        <topology evidence="1">Multi-pass membrane protein</topology>
    </subcellularLocation>
</comment>
<feature type="transmembrane region" description="Helical" evidence="8">
    <location>
        <begin position="329"/>
        <end position="347"/>
    </location>
</feature>
<sequence>MRLNSFKVELNDDYRKALTLILIFFAIVLLVGVGLRSPWPADEPRFAEAAREMVASGHWFFPLRGGELYPDKPPVFMWSIALFYALIGNMKIAFMLPNILVSLVVVWCVFDLSYRFWNVRTASFACLGLLIAPQFILQAKSAQIDAMVCAWITIAMYALMRHFFIRPSWRWYTLAWAMMGLGIITKGVGFLPIFVLLPVLFYHFSKRYDFAGAVSWRLWFGPVAMLAVVCCWLVPMVYIANHSGNPDFIAYKDNILFRQTMKRYADSWTHLQPWYYFLFSFPLLWFPLPWLLLNKTFWKKVVDIRVITLLTWIGCVLAFFSASPGKREVYILPALPMLAVAVAPYMARFELRRWLQWLILGLLALVAVILVVTGGLLFCHFQPLLQVLAKKGGGMDVIQPLITGFAALLFFGGSVALAILFCLRKYNAAIRFGAVSAWGWFCFGLIGYPLLNPIRTPAGPIMQAAAQRIGQNGQLALVNLKEQFLLASPIALTQFSYLSSRDEQLRNAWLWMSEAPQRYVLLPANQGTSVACFNMSKGVILGRGYRQTWWLLDRSALAQSCPKPKVIQRFHMTK</sequence>
<keyword evidence="4" id="KW-0808">Transferase</keyword>
<keyword evidence="7 8" id="KW-0472">Membrane</keyword>
<feature type="transmembrane region" description="Helical" evidence="8">
    <location>
        <begin position="304"/>
        <end position="323"/>
    </location>
</feature>
<feature type="transmembrane region" description="Helical" evidence="8">
    <location>
        <begin position="430"/>
        <end position="451"/>
    </location>
</feature>
<evidence type="ECO:0000256" key="5">
    <source>
        <dbReference type="ARBA" id="ARBA00022692"/>
    </source>
</evidence>
<dbReference type="PANTHER" id="PTHR33908">
    <property type="entry name" value="MANNOSYLTRANSFERASE YKCB-RELATED"/>
    <property type="match status" value="1"/>
</dbReference>
<name>A0ABW9GA82_9GAMM</name>
<keyword evidence="5 8" id="KW-0812">Transmembrane</keyword>
<evidence type="ECO:0000313" key="10">
    <source>
        <dbReference type="EMBL" id="MFM2486556.1"/>
    </source>
</evidence>
<reference evidence="10 11" key="1">
    <citation type="journal article" date="2013" name="Int. J. Syst. Evol. Microbiol.">
        <title>Celerinatantimonas yamalensis sp. nov., a cold-adapted diazotrophic bacterium from a cold permafrost brine.</title>
        <authorList>
            <person name="Shcherbakova V."/>
            <person name="Chuvilskaya N."/>
            <person name="Rivkina E."/>
            <person name="Demidov N."/>
            <person name="Uchaeva V."/>
            <person name="Suetin S."/>
            <person name="Suzina N."/>
            <person name="Gilichinsky D."/>
        </authorList>
    </citation>
    <scope>NUCLEOTIDE SEQUENCE [LARGE SCALE GENOMIC DNA]</scope>
    <source>
        <strain evidence="10 11">C7</strain>
    </source>
</reference>
<evidence type="ECO:0000259" key="9">
    <source>
        <dbReference type="Pfam" id="PF13231"/>
    </source>
</evidence>
<evidence type="ECO:0000313" key="11">
    <source>
        <dbReference type="Proteomes" id="UP001629953"/>
    </source>
</evidence>
<keyword evidence="2" id="KW-1003">Cell membrane</keyword>
<evidence type="ECO:0000256" key="1">
    <source>
        <dbReference type="ARBA" id="ARBA00004651"/>
    </source>
</evidence>
<feature type="transmembrane region" description="Helical" evidence="8">
    <location>
        <begin position="146"/>
        <end position="165"/>
    </location>
</feature>
<evidence type="ECO:0000256" key="6">
    <source>
        <dbReference type="ARBA" id="ARBA00022989"/>
    </source>
</evidence>
<dbReference type="EMBL" id="JBEQCT010000009">
    <property type="protein sequence ID" value="MFM2486556.1"/>
    <property type="molecule type" value="Genomic_DNA"/>
</dbReference>
<evidence type="ECO:0000256" key="2">
    <source>
        <dbReference type="ARBA" id="ARBA00022475"/>
    </source>
</evidence>
<dbReference type="RefSeq" id="WP_408624860.1">
    <property type="nucleotide sequence ID" value="NZ_JBEQCT010000009.1"/>
</dbReference>
<feature type="transmembrane region" description="Helical" evidence="8">
    <location>
        <begin position="398"/>
        <end position="423"/>
    </location>
</feature>
<dbReference type="InterPro" id="IPR038731">
    <property type="entry name" value="RgtA/B/C-like"/>
</dbReference>
<dbReference type="PANTHER" id="PTHR33908:SF3">
    <property type="entry name" value="UNDECAPRENYL PHOSPHATE-ALPHA-4-AMINO-4-DEOXY-L-ARABINOSE ARABINOSYL TRANSFERASE"/>
    <property type="match status" value="1"/>
</dbReference>
<keyword evidence="3" id="KW-0328">Glycosyltransferase</keyword>
<proteinExistence type="predicted"/>
<feature type="transmembrane region" description="Helical" evidence="8">
    <location>
        <begin position="354"/>
        <end position="378"/>
    </location>
</feature>
<keyword evidence="6 8" id="KW-1133">Transmembrane helix</keyword>
<dbReference type="Pfam" id="PF13231">
    <property type="entry name" value="PMT_2"/>
    <property type="match status" value="1"/>
</dbReference>
<keyword evidence="11" id="KW-1185">Reference proteome</keyword>
<accession>A0ABW9GA82</accession>
<evidence type="ECO:0000256" key="4">
    <source>
        <dbReference type="ARBA" id="ARBA00022679"/>
    </source>
</evidence>
<evidence type="ECO:0000256" key="8">
    <source>
        <dbReference type="SAM" id="Phobius"/>
    </source>
</evidence>
<evidence type="ECO:0000256" key="3">
    <source>
        <dbReference type="ARBA" id="ARBA00022676"/>
    </source>
</evidence>
<dbReference type="Proteomes" id="UP001629953">
    <property type="component" value="Unassembled WGS sequence"/>
</dbReference>
<feature type="transmembrane region" description="Helical" evidence="8">
    <location>
        <begin position="99"/>
        <end position="116"/>
    </location>
</feature>
<organism evidence="10 11">
    <name type="scientific">Celerinatantimonas yamalensis</name>
    <dbReference type="NCBI Taxonomy" id="559956"/>
    <lineage>
        <taxon>Bacteria</taxon>
        <taxon>Pseudomonadati</taxon>
        <taxon>Pseudomonadota</taxon>
        <taxon>Gammaproteobacteria</taxon>
        <taxon>Celerinatantimonadaceae</taxon>
        <taxon>Celerinatantimonas</taxon>
    </lineage>
</organism>
<feature type="transmembrane region" description="Helical" evidence="8">
    <location>
        <begin position="216"/>
        <end position="240"/>
    </location>
</feature>
<protein>
    <submittedName>
        <fullName evidence="10">Glycosyltransferase family 39 protein</fullName>
    </submittedName>
</protein>
<evidence type="ECO:0000256" key="7">
    <source>
        <dbReference type="ARBA" id="ARBA00023136"/>
    </source>
</evidence>
<feature type="transmembrane region" description="Helical" evidence="8">
    <location>
        <begin position="171"/>
        <end position="204"/>
    </location>
</feature>
<gene>
    <name evidence="10" type="ORF">ABUE30_16105</name>
</gene>
<dbReference type="InterPro" id="IPR050297">
    <property type="entry name" value="LipidA_mod_glycosyltrf_83"/>
</dbReference>
<comment type="caution">
    <text evidence="10">The sequence shown here is derived from an EMBL/GenBank/DDBJ whole genome shotgun (WGS) entry which is preliminary data.</text>
</comment>
<feature type="transmembrane region" description="Helical" evidence="8">
    <location>
        <begin position="20"/>
        <end position="39"/>
    </location>
</feature>
<feature type="transmembrane region" description="Helical" evidence="8">
    <location>
        <begin position="274"/>
        <end position="292"/>
    </location>
</feature>